<reference evidence="1 2" key="1">
    <citation type="journal article" date="2012" name="Appl. Environ. Microbiol.">
        <title>Short-read sequencing for genomic analysis of the brown rot fungus Fibroporia radiculosa.</title>
        <authorList>
            <person name="Tang J.D."/>
            <person name="Perkins A.D."/>
            <person name="Sonstegard T.S."/>
            <person name="Schroeder S.G."/>
            <person name="Burgess S.C."/>
            <person name="Diehl S.V."/>
        </authorList>
    </citation>
    <scope>NUCLEOTIDE SEQUENCE [LARGE SCALE GENOMIC DNA]</scope>
    <source>
        <strain evidence="1 2">TFFH 294</strain>
    </source>
</reference>
<gene>
    <name evidence="1" type="ORF">FIBRA_01190</name>
</gene>
<evidence type="ECO:0000313" key="2">
    <source>
        <dbReference type="Proteomes" id="UP000006352"/>
    </source>
</evidence>
<dbReference type="STRING" id="599839.J4GJI9"/>
<dbReference type="HOGENOM" id="CLU_2250204_0_0_1"/>
<protein>
    <submittedName>
        <fullName evidence="1">Uncharacterized protein</fullName>
    </submittedName>
</protein>
<sequence>MFRGVRAIHNAVLETQQKLARILQQKPELQQLVLELKGILEQEGLDLQGQTMPSKLQLLRLFMKPEVRDAATKLTAAFQEAGINPQEMMGQMMAMQKFFGDLKK</sequence>
<proteinExistence type="predicted"/>
<dbReference type="Proteomes" id="UP000006352">
    <property type="component" value="Unassembled WGS sequence"/>
</dbReference>
<evidence type="ECO:0000313" key="1">
    <source>
        <dbReference type="EMBL" id="CCL99175.1"/>
    </source>
</evidence>
<dbReference type="OrthoDB" id="10008801at2759"/>
<name>J4GJI9_9APHY</name>
<organism evidence="1 2">
    <name type="scientific">Fibroporia radiculosa</name>
    <dbReference type="NCBI Taxonomy" id="599839"/>
    <lineage>
        <taxon>Eukaryota</taxon>
        <taxon>Fungi</taxon>
        <taxon>Dikarya</taxon>
        <taxon>Basidiomycota</taxon>
        <taxon>Agaricomycotina</taxon>
        <taxon>Agaricomycetes</taxon>
        <taxon>Polyporales</taxon>
        <taxon>Fibroporiaceae</taxon>
        <taxon>Fibroporia</taxon>
    </lineage>
</organism>
<dbReference type="RefSeq" id="XP_012178458.1">
    <property type="nucleotide sequence ID" value="XM_012323068.1"/>
</dbReference>
<keyword evidence="2" id="KW-1185">Reference proteome</keyword>
<accession>J4GJI9</accession>
<dbReference type="EMBL" id="HE796918">
    <property type="protein sequence ID" value="CCL99175.1"/>
    <property type="molecule type" value="Genomic_DNA"/>
</dbReference>
<dbReference type="AlphaFoldDB" id="J4GJI9"/>
<dbReference type="InParanoid" id="J4GJI9"/>
<dbReference type="GeneID" id="24094086"/>